<dbReference type="AlphaFoldDB" id="A0A9P9F0I1"/>
<evidence type="ECO:0000313" key="2">
    <source>
        <dbReference type="Proteomes" id="UP000717696"/>
    </source>
</evidence>
<protein>
    <submittedName>
        <fullName evidence="1">Uncharacterized protein</fullName>
    </submittedName>
</protein>
<proteinExistence type="predicted"/>
<keyword evidence="2" id="KW-1185">Reference proteome</keyword>
<dbReference type="Proteomes" id="UP000717696">
    <property type="component" value="Unassembled WGS sequence"/>
</dbReference>
<reference evidence="1" key="1">
    <citation type="journal article" date="2021" name="Nat. Commun.">
        <title>Genetic determinants of endophytism in the Arabidopsis root mycobiome.</title>
        <authorList>
            <person name="Mesny F."/>
            <person name="Miyauchi S."/>
            <person name="Thiergart T."/>
            <person name="Pickel B."/>
            <person name="Atanasova L."/>
            <person name="Karlsson M."/>
            <person name="Huettel B."/>
            <person name="Barry K.W."/>
            <person name="Haridas S."/>
            <person name="Chen C."/>
            <person name="Bauer D."/>
            <person name="Andreopoulos W."/>
            <person name="Pangilinan J."/>
            <person name="LaButti K."/>
            <person name="Riley R."/>
            <person name="Lipzen A."/>
            <person name="Clum A."/>
            <person name="Drula E."/>
            <person name="Henrissat B."/>
            <person name="Kohler A."/>
            <person name="Grigoriev I.V."/>
            <person name="Martin F.M."/>
            <person name="Hacquard S."/>
        </authorList>
    </citation>
    <scope>NUCLEOTIDE SEQUENCE</scope>
    <source>
        <strain evidence="1">MPI-CAGE-AT-0021</strain>
    </source>
</reference>
<evidence type="ECO:0000313" key="1">
    <source>
        <dbReference type="EMBL" id="KAH7149498.1"/>
    </source>
</evidence>
<sequence>MSTSRYSVLETLTLCTRILASLSVFLPSPMPTHPLTLLAVHTLLPSCCPNFACIFLLETPLWPSFACQSWRSRRQPYSGDGWETEPSGRRLQVGAKVVLSRHSESTVASLSSLSSLSGPWSRPSSARLVQWFSFPGVAKGILGIKPLGPNFWDPGHLIHHHLSRLVLHRRASSRLAQSHLASSSHLRTTRYVAGLLVPLV</sequence>
<dbReference type="EMBL" id="JAGMUU010000007">
    <property type="protein sequence ID" value="KAH7149498.1"/>
    <property type="molecule type" value="Genomic_DNA"/>
</dbReference>
<accession>A0A9P9F0I1</accession>
<name>A0A9P9F0I1_9HYPO</name>
<gene>
    <name evidence="1" type="ORF">B0J13DRAFT_307085</name>
</gene>
<organism evidence="1 2">
    <name type="scientific">Dactylonectria estremocensis</name>
    <dbReference type="NCBI Taxonomy" id="1079267"/>
    <lineage>
        <taxon>Eukaryota</taxon>
        <taxon>Fungi</taxon>
        <taxon>Dikarya</taxon>
        <taxon>Ascomycota</taxon>
        <taxon>Pezizomycotina</taxon>
        <taxon>Sordariomycetes</taxon>
        <taxon>Hypocreomycetidae</taxon>
        <taxon>Hypocreales</taxon>
        <taxon>Nectriaceae</taxon>
        <taxon>Dactylonectria</taxon>
    </lineage>
</organism>
<comment type="caution">
    <text evidence="1">The sequence shown here is derived from an EMBL/GenBank/DDBJ whole genome shotgun (WGS) entry which is preliminary data.</text>
</comment>